<dbReference type="EMBL" id="JALKFT010000048">
    <property type="protein sequence ID" value="MCK9878870.1"/>
    <property type="molecule type" value="Genomic_DNA"/>
</dbReference>
<evidence type="ECO:0000256" key="1">
    <source>
        <dbReference type="ARBA" id="ARBA00005854"/>
    </source>
</evidence>
<feature type="domain" description="D-isomer specific 2-hydroxyacid dehydrogenase catalytic" evidence="5">
    <location>
        <begin position="13"/>
        <end position="309"/>
    </location>
</feature>
<dbReference type="Pfam" id="PF00389">
    <property type="entry name" value="2-Hacid_dh"/>
    <property type="match status" value="1"/>
</dbReference>
<keyword evidence="3" id="KW-0520">NAD</keyword>
<dbReference type="Pfam" id="PF02826">
    <property type="entry name" value="2-Hacid_dh_C"/>
    <property type="match status" value="1"/>
</dbReference>
<gene>
    <name evidence="7" type="ORF">MXD59_24440</name>
</gene>
<organism evidence="7 8">
    <name type="scientific">Frankia umida</name>
    <dbReference type="NCBI Taxonomy" id="573489"/>
    <lineage>
        <taxon>Bacteria</taxon>
        <taxon>Bacillati</taxon>
        <taxon>Actinomycetota</taxon>
        <taxon>Actinomycetes</taxon>
        <taxon>Frankiales</taxon>
        <taxon>Frankiaceae</taxon>
        <taxon>Frankia</taxon>
    </lineage>
</organism>
<reference evidence="7 8" key="1">
    <citation type="submission" date="2022-04" db="EMBL/GenBank/DDBJ databases">
        <title>Genome diversity in the genus Frankia.</title>
        <authorList>
            <person name="Carlos-Shanley C."/>
            <person name="Hahn D."/>
        </authorList>
    </citation>
    <scope>NUCLEOTIDE SEQUENCE [LARGE SCALE GENOMIC DNA]</scope>
    <source>
        <strain evidence="7 8">Ag45/Mut15</strain>
    </source>
</reference>
<sequence length="325" mass="33416">MATDIAWPTADVERAVLAEAGATLVVAPTGDRAELAALAADVDAILTCFAQVPAEVLDAAPRCRTVARYGVGVDNIDVEHATRLGMVVSNVPTYCTDEVADSALLGILALARRLVPFTRDVAAGGWGRSVPGTSVRLRGRVLGLVGLGAIGSALVPRARAVGLDVVAFSRSGGVDPGIHRAASLEELLREADIVSLHVPLTDGTRHLIGTRQLAAMKPMAWLVNTARGGLVDTAALLAALDAGVIAGAALDVTEPEPLPADHPLRGRADVVLTPHVAFSSDGSLAELARKAAGNVVDVLRGRVPQSVVNPDVLTSAALRSPLAAR</sequence>
<dbReference type="InterPro" id="IPR043322">
    <property type="entry name" value="CtBP"/>
</dbReference>
<evidence type="ECO:0000259" key="5">
    <source>
        <dbReference type="Pfam" id="PF00389"/>
    </source>
</evidence>
<dbReference type="Gene3D" id="3.40.50.720">
    <property type="entry name" value="NAD(P)-binding Rossmann-like Domain"/>
    <property type="match status" value="2"/>
</dbReference>
<accession>A0ABT0K510</accession>
<dbReference type="PROSITE" id="PS00670">
    <property type="entry name" value="D_2_HYDROXYACID_DH_2"/>
    <property type="match status" value="1"/>
</dbReference>
<evidence type="ECO:0000256" key="3">
    <source>
        <dbReference type="ARBA" id="ARBA00023027"/>
    </source>
</evidence>
<evidence type="ECO:0000313" key="8">
    <source>
        <dbReference type="Proteomes" id="UP001201873"/>
    </source>
</evidence>
<evidence type="ECO:0000313" key="7">
    <source>
        <dbReference type="EMBL" id="MCK9878870.1"/>
    </source>
</evidence>
<feature type="domain" description="D-isomer specific 2-hydroxyacid dehydrogenase NAD-binding" evidence="6">
    <location>
        <begin position="107"/>
        <end position="277"/>
    </location>
</feature>
<dbReference type="InterPro" id="IPR036291">
    <property type="entry name" value="NAD(P)-bd_dom_sf"/>
</dbReference>
<evidence type="ECO:0000256" key="4">
    <source>
        <dbReference type="RuleBase" id="RU003719"/>
    </source>
</evidence>
<dbReference type="SUPFAM" id="SSF51735">
    <property type="entry name" value="NAD(P)-binding Rossmann-fold domains"/>
    <property type="match status" value="1"/>
</dbReference>
<dbReference type="CDD" id="cd05299">
    <property type="entry name" value="CtBP_dh"/>
    <property type="match status" value="1"/>
</dbReference>
<protein>
    <submittedName>
        <fullName evidence="7">C-terminal binding protein</fullName>
    </submittedName>
</protein>
<comment type="similarity">
    <text evidence="1 4">Belongs to the D-isomer specific 2-hydroxyacid dehydrogenase family.</text>
</comment>
<comment type="caution">
    <text evidence="7">The sequence shown here is derived from an EMBL/GenBank/DDBJ whole genome shotgun (WGS) entry which is preliminary data.</text>
</comment>
<dbReference type="InterPro" id="IPR050857">
    <property type="entry name" value="D-2-hydroxyacid_DH"/>
</dbReference>
<keyword evidence="8" id="KW-1185">Reference proteome</keyword>
<dbReference type="InterPro" id="IPR006140">
    <property type="entry name" value="D-isomer_DH_NAD-bd"/>
</dbReference>
<proteinExistence type="inferred from homology"/>
<dbReference type="Proteomes" id="UP001201873">
    <property type="component" value="Unassembled WGS sequence"/>
</dbReference>
<name>A0ABT0K510_9ACTN</name>
<dbReference type="PANTHER" id="PTHR42789:SF1">
    <property type="entry name" value="D-ISOMER SPECIFIC 2-HYDROXYACID DEHYDROGENASE FAMILY PROTEIN (AFU_ORTHOLOGUE AFUA_6G10090)"/>
    <property type="match status" value="1"/>
</dbReference>
<keyword evidence="2 4" id="KW-0560">Oxidoreductase</keyword>
<evidence type="ECO:0000259" key="6">
    <source>
        <dbReference type="Pfam" id="PF02826"/>
    </source>
</evidence>
<dbReference type="PANTHER" id="PTHR42789">
    <property type="entry name" value="D-ISOMER SPECIFIC 2-HYDROXYACID DEHYDROGENASE FAMILY PROTEIN (AFU_ORTHOLOGUE AFUA_6G10090)"/>
    <property type="match status" value="1"/>
</dbReference>
<evidence type="ECO:0000256" key="2">
    <source>
        <dbReference type="ARBA" id="ARBA00023002"/>
    </source>
</evidence>
<dbReference type="InterPro" id="IPR006139">
    <property type="entry name" value="D-isomer_2_OHA_DH_cat_dom"/>
</dbReference>
<dbReference type="SUPFAM" id="SSF52283">
    <property type="entry name" value="Formate/glycerate dehydrogenase catalytic domain-like"/>
    <property type="match status" value="1"/>
</dbReference>
<dbReference type="InterPro" id="IPR029753">
    <property type="entry name" value="D-isomer_DH_CS"/>
</dbReference>